<dbReference type="InterPro" id="IPR005471">
    <property type="entry name" value="Tscrpt_reg_IclR_N"/>
</dbReference>
<dbReference type="InterPro" id="IPR036390">
    <property type="entry name" value="WH_DNA-bd_sf"/>
</dbReference>
<keyword evidence="1" id="KW-0805">Transcription regulation</keyword>
<sequence>MPSFPPVQSVRRAFVLLSELNKQRVATVADLHARTGLPKPTIVRLLETLIADGYVASDKRLGGYQVTSQVTTLASGFHGAPMVIEAARPWAIDLTRRLKWPVSVALLVKDAVAVRFSTIPDSPVSPFHATINMRLSLISRGLGRAYLAYCPREERDLLVQMLETSTDPEDHPPDLHAVVRTLVRTVRARGFAERDPATEPTSSSTAAIPIMADGRVLATFGLTYFRSAVPRSKLMEQVVRPLKEAGARIEQSIAAMKTR</sequence>
<evidence type="ECO:0000259" key="5">
    <source>
        <dbReference type="PROSITE" id="PS51078"/>
    </source>
</evidence>
<dbReference type="Proteomes" id="UP000249130">
    <property type="component" value="Unassembled WGS sequence"/>
</dbReference>
<evidence type="ECO:0000256" key="2">
    <source>
        <dbReference type="ARBA" id="ARBA00023125"/>
    </source>
</evidence>
<name>A0A327L293_9BRAD</name>
<organism evidence="6 7">
    <name type="scientific">Rhodoplanes roseus</name>
    <dbReference type="NCBI Taxonomy" id="29409"/>
    <lineage>
        <taxon>Bacteria</taxon>
        <taxon>Pseudomonadati</taxon>
        <taxon>Pseudomonadota</taxon>
        <taxon>Alphaproteobacteria</taxon>
        <taxon>Hyphomicrobiales</taxon>
        <taxon>Nitrobacteraceae</taxon>
        <taxon>Rhodoplanes</taxon>
    </lineage>
</organism>
<proteinExistence type="predicted"/>
<feature type="domain" description="HTH iclR-type" evidence="4">
    <location>
        <begin position="7"/>
        <end position="68"/>
    </location>
</feature>
<evidence type="ECO:0000256" key="1">
    <source>
        <dbReference type="ARBA" id="ARBA00023015"/>
    </source>
</evidence>
<evidence type="ECO:0000259" key="4">
    <source>
        <dbReference type="PROSITE" id="PS51077"/>
    </source>
</evidence>
<dbReference type="InterPro" id="IPR036388">
    <property type="entry name" value="WH-like_DNA-bd_sf"/>
</dbReference>
<dbReference type="AlphaFoldDB" id="A0A327L293"/>
<comment type="caution">
    <text evidence="6">The sequence shown here is derived from an EMBL/GenBank/DDBJ whole genome shotgun (WGS) entry which is preliminary data.</text>
</comment>
<dbReference type="RefSeq" id="WP_111418595.1">
    <property type="nucleotide sequence ID" value="NZ_NPEX01000040.1"/>
</dbReference>
<gene>
    <name evidence="6" type="ORF">CH341_08400</name>
</gene>
<dbReference type="InterPro" id="IPR050707">
    <property type="entry name" value="HTH_MetabolicPath_Reg"/>
</dbReference>
<dbReference type="Pfam" id="PF09339">
    <property type="entry name" value="HTH_IclR"/>
    <property type="match status" value="1"/>
</dbReference>
<dbReference type="PANTHER" id="PTHR30136:SF23">
    <property type="entry name" value="DNA-BINDING TRANSCRIPTIONAL ACTIVATOR MHPR"/>
    <property type="match status" value="1"/>
</dbReference>
<dbReference type="InterPro" id="IPR014757">
    <property type="entry name" value="Tscrpt_reg_IclR_C"/>
</dbReference>
<accession>A0A327L293</accession>
<dbReference type="PANTHER" id="PTHR30136">
    <property type="entry name" value="HELIX-TURN-HELIX TRANSCRIPTIONAL REGULATOR, ICLR FAMILY"/>
    <property type="match status" value="1"/>
</dbReference>
<dbReference type="EMBL" id="NPEX01000040">
    <property type="protein sequence ID" value="RAI44581.1"/>
    <property type="molecule type" value="Genomic_DNA"/>
</dbReference>
<dbReference type="PROSITE" id="PS51078">
    <property type="entry name" value="ICLR_ED"/>
    <property type="match status" value="1"/>
</dbReference>
<dbReference type="GO" id="GO:0045892">
    <property type="term" value="P:negative regulation of DNA-templated transcription"/>
    <property type="evidence" value="ECO:0007669"/>
    <property type="project" value="TreeGrafter"/>
</dbReference>
<dbReference type="SUPFAM" id="SSF55781">
    <property type="entry name" value="GAF domain-like"/>
    <property type="match status" value="1"/>
</dbReference>
<evidence type="ECO:0000256" key="3">
    <source>
        <dbReference type="ARBA" id="ARBA00023163"/>
    </source>
</evidence>
<dbReference type="SUPFAM" id="SSF46785">
    <property type="entry name" value="Winged helix' DNA-binding domain"/>
    <property type="match status" value="1"/>
</dbReference>
<protein>
    <recommendedName>
        <fullName evidence="8">Transcriptional regulator</fullName>
    </recommendedName>
</protein>
<dbReference type="Gene3D" id="3.30.450.40">
    <property type="match status" value="1"/>
</dbReference>
<reference evidence="6 7" key="1">
    <citation type="submission" date="2017-07" db="EMBL/GenBank/DDBJ databases">
        <title>Draft Genome Sequences of Select Purple Nonsulfur Bacteria.</title>
        <authorList>
            <person name="Lasarre B."/>
            <person name="Mckinlay J.B."/>
        </authorList>
    </citation>
    <scope>NUCLEOTIDE SEQUENCE [LARGE SCALE GENOMIC DNA]</scope>
    <source>
        <strain evidence="6 7">DSM 5909</strain>
    </source>
</reference>
<dbReference type="OrthoDB" id="9807558at2"/>
<evidence type="ECO:0008006" key="8">
    <source>
        <dbReference type="Google" id="ProtNLM"/>
    </source>
</evidence>
<dbReference type="GO" id="GO:0003700">
    <property type="term" value="F:DNA-binding transcription factor activity"/>
    <property type="evidence" value="ECO:0007669"/>
    <property type="project" value="TreeGrafter"/>
</dbReference>
<dbReference type="GO" id="GO:0003677">
    <property type="term" value="F:DNA binding"/>
    <property type="evidence" value="ECO:0007669"/>
    <property type="project" value="UniProtKB-KW"/>
</dbReference>
<keyword evidence="7" id="KW-1185">Reference proteome</keyword>
<keyword evidence="3" id="KW-0804">Transcription</keyword>
<dbReference type="SMART" id="SM00346">
    <property type="entry name" value="HTH_ICLR"/>
    <property type="match status" value="1"/>
</dbReference>
<dbReference type="InterPro" id="IPR029016">
    <property type="entry name" value="GAF-like_dom_sf"/>
</dbReference>
<evidence type="ECO:0000313" key="6">
    <source>
        <dbReference type="EMBL" id="RAI44581.1"/>
    </source>
</evidence>
<keyword evidence="2" id="KW-0238">DNA-binding</keyword>
<evidence type="ECO:0000313" key="7">
    <source>
        <dbReference type="Proteomes" id="UP000249130"/>
    </source>
</evidence>
<dbReference type="PROSITE" id="PS51077">
    <property type="entry name" value="HTH_ICLR"/>
    <property type="match status" value="1"/>
</dbReference>
<feature type="domain" description="IclR-ED" evidence="5">
    <location>
        <begin position="69"/>
        <end position="255"/>
    </location>
</feature>
<dbReference type="NCBIfam" id="NF007342">
    <property type="entry name" value="PRK09834.1-4"/>
    <property type="match status" value="1"/>
</dbReference>
<dbReference type="Gene3D" id="1.10.10.10">
    <property type="entry name" value="Winged helix-like DNA-binding domain superfamily/Winged helix DNA-binding domain"/>
    <property type="match status" value="1"/>
</dbReference>